<evidence type="ECO:0000313" key="8">
    <source>
        <dbReference type="Proteomes" id="UP000660021"/>
    </source>
</evidence>
<feature type="transmembrane region" description="Helical" evidence="6">
    <location>
        <begin position="137"/>
        <end position="158"/>
    </location>
</feature>
<feature type="transmembrane region" description="Helical" evidence="6">
    <location>
        <begin position="170"/>
        <end position="190"/>
    </location>
</feature>
<feature type="transmembrane region" description="Helical" evidence="6">
    <location>
        <begin position="422"/>
        <end position="443"/>
    </location>
</feature>
<keyword evidence="5 6" id="KW-0472">Membrane</keyword>
<organism evidence="7 8">
    <name type="scientific">Pseudoflavonifractor hominis</name>
    <dbReference type="NCBI Taxonomy" id="2763059"/>
    <lineage>
        <taxon>Bacteria</taxon>
        <taxon>Bacillati</taxon>
        <taxon>Bacillota</taxon>
        <taxon>Clostridia</taxon>
        <taxon>Eubacteriales</taxon>
        <taxon>Oscillospiraceae</taxon>
        <taxon>Pseudoflavonifractor</taxon>
    </lineage>
</organism>
<dbReference type="InterPro" id="IPR002528">
    <property type="entry name" value="MATE_fam"/>
</dbReference>
<dbReference type="NCBIfam" id="TIGR00797">
    <property type="entry name" value="matE"/>
    <property type="match status" value="1"/>
</dbReference>
<feature type="transmembrane region" description="Helical" evidence="6">
    <location>
        <begin position="238"/>
        <end position="269"/>
    </location>
</feature>
<dbReference type="PANTHER" id="PTHR43823">
    <property type="entry name" value="SPORULATION PROTEIN YKVU"/>
    <property type="match status" value="1"/>
</dbReference>
<evidence type="ECO:0000256" key="3">
    <source>
        <dbReference type="ARBA" id="ARBA00022692"/>
    </source>
</evidence>
<feature type="transmembrane region" description="Helical" evidence="6">
    <location>
        <begin position="97"/>
        <end position="117"/>
    </location>
</feature>
<dbReference type="Proteomes" id="UP000660021">
    <property type="component" value="Unassembled WGS sequence"/>
</dbReference>
<dbReference type="InterPro" id="IPR051327">
    <property type="entry name" value="MATE_MepA_subfamily"/>
</dbReference>
<keyword evidence="3 6" id="KW-0812">Transmembrane</keyword>
<sequence length="658" mass="71241">MKKDKELFTTMPVGRAVAKLAVPTVVSQIIVILYSLADTFFIGQIGDPNQLAALSITFPIYTLLTAVANLFGIGANSVIARSMGQNDEATAKKASSFSFWGSLALTAVLSILLAIFMRPVLFFFGADNLTFGYTSDYLGWVFVIGGIPTVAGLVLGHLVRAVGKTKEASIGLTLGGVMNIILDPVFIFVVQMDVAGAALATMLSNTISMLYFFAVLAKIRKTTVLTISPKYVSLEKNVCWASLAVGFPAAISVLLVSVSISLLNGLLLSHEGGNILSASYGVASKCGTIALHISIGIAQGVMPLIGYNYGVKNHKRVHQVCNLSFRILLVFSLIFLALVQVMPETIVRIFTPDAQTIEVGGVFLARWSWCVVGMSLFNMYNSIFQAVGKWKTSLFLAVLRLGVIFSVLCFLMDALFGVNGLMWVQAITDTASCLIAMALYARFKQSVMQEVMHQQAPAAAPVSGSRIVTISREFGSGGRTIGKKVAETLGIPCYDSELIDKIAAQSGLAKEFVEKYGEYALSDKLYENALSSRGRDGQSAMDKIWLAQKEVITDLAEKGPCVIVGRCADSILQDLADCLTVFIHASDEQRAARIVSVYGQREESPAQRLHEKDRKRKAYYELYTGTEWGNADSYQLCLDSGKIGIDKCVSIICDLYAS</sequence>
<comment type="subcellular location">
    <subcellularLocation>
        <location evidence="1">Cell membrane</location>
        <topology evidence="1">Multi-pass membrane protein</topology>
    </subcellularLocation>
</comment>
<keyword evidence="8" id="KW-1185">Reference proteome</keyword>
<keyword evidence="4 6" id="KW-1133">Transmembrane helix</keyword>
<dbReference type="InterPro" id="IPR027417">
    <property type="entry name" value="P-loop_NTPase"/>
</dbReference>
<proteinExistence type="predicted"/>
<dbReference type="InterPro" id="IPR045070">
    <property type="entry name" value="MATE_MepA-like"/>
</dbReference>
<keyword evidence="2" id="KW-1003">Cell membrane</keyword>
<gene>
    <name evidence="7" type="ORF">H8S34_13540</name>
</gene>
<dbReference type="Pfam" id="PF13189">
    <property type="entry name" value="Cytidylate_kin2"/>
    <property type="match status" value="1"/>
</dbReference>
<evidence type="ECO:0000256" key="1">
    <source>
        <dbReference type="ARBA" id="ARBA00004651"/>
    </source>
</evidence>
<dbReference type="EMBL" id="JACOPR010000010">
    <property type="protein sequence ID" value="MBC5731842.1"/>
    <property type="molecule type" value="Genomic_DNA"/>
</dbReference>
<protein>
    <submittedName>
        <fullName evidence="7">MATE family efflux transporter</fullName>
    </submittedName>
</protein>
<feature type="transmembrane region" description="Helical" evidence="6">
    <location>
        <begin position="363"/>
        <end position="381"/>
    </location>
</feature>
<feature type="transmembrane region" description="Helical" evidence="6">
    <location>
        <begin position="289"/>
        <end position="311"/>
    </location>
</feature>
<reference evidence="7 8" key="1">
    <citation type="submission" date="2020-08" db="EMBL/GenBank/DDBJ databases">
        <title>Genome public.</title>
        <authorList>
            <person name="Liu C."/>
            <person name="Sun Q."/>
        </authorList>
    </citation>
    <scope>NUCLEOTIDE SEQUENCE [LARGE SCALE GENOMIC DNA]</scope>
    <source>
        <strain evidence="7 8">New-38</strain>
    </source>
</reference>
<feature type="transmembrane region" description="Helical" evidence="6">
    <location>
        <begin position="323"/>
        <end position="343"/>
    </location>
</feature>
<dbReference type="PANTHER" id="PTHR43823:SF3">
    <property type="entry name" value="MULTIDRUG EXPORT PROTEIN MEPA"/>
    <property type="match status" value="1"/>
</dbReference>
<dbReference type="CDD" id="cd13143">
    <property type="entry name" value="MATE_MepA_like"/>
    <property type="match status" value="1"/>
</dbReference>
<dbReference type="Gene3D" id="3.40.50.300">
    <property type="entry name" value="P-loop containing nucleotide triphosphate hydrolases"/>
    <property type="match status" value="1"/>
</dbReference>
<feature type="transmembrane region" description="Helical" evidence="6">
    <location>
        <begin position="51"/>
        <end position="76"/>
    </location>
</feature>
<comment type="caution">
    <text evidence="7">The sequence shown here is derived from an EMBL/GenBank/DDBJ whole genome shotgun (WGS) entry which is preliminary data.</text>
</comment>
<feature type="transmembrane region" description="Helical" evidence="6">
    <location>
        <begin position="393"/>
        <end position="416"/>
    </location>
</feature>
<accession>A0ABR7HWE2</accession>
<feature type="transmembrane region" description="Helical" evidence="6">
    <location>
        <begin position="20"/>
        <end position="45"/>
    </location>
</feature>
<dbReference type="RefSeq" id="WP_186964275.1">
    <property type="nucleotide sequence ID" value="NZ_JACOPR010000010.1"/>
</dbReference>
<feature type="transmembrane region" description="Helical" evidence="6">
    <location>
        <begin position="196"/>
        <end position="217"/>
    </location>
</feature>
<dbReference type="Pfam" id="PF01554">
    <property type="entry name" value="MatE"/>
    <property type="match status" value="2"/>
</dbReference>
<dbReference type="SUPFAM" id="SSF52540">
    <property type="entry name" value="P-loop containing nucleoside triphosphate hydrolases"/>
    <property type="match status" value="1"/>
</dbReference>
<evidence type="ECO:0000313" key="7">
    <source>
        <dbReference type="EMBL" id="MBC5731842.1"/>
    </source>
</evidence>
<name>A0ABR7HWE2_9FIRM</name>
<evidence type="ECO:0000256" key="5">
    <source>
        <dbReference type="ARBA" id="ARBA00023136"/>
    </source>
</evidence>
<evidence type="ECO:0000256" key="2">
    <source>
        <dbReference type="ARBA" id="ARBA00022475"/>
    </source>
</evidence>
<evidence type="ECO:0000256" key="4">
    <source>
        <dbReference type="ARBA" id="ARBA00022989"/>
    </source>
</evidence>
<evidence type="ECO:0000256" key="6">
    <source>
        <dbReference type="SAM" id="Phobius"/>
    </source>
</evidence>